<sequence>MPSVGINLQQRDLPSGHLPRWGTCGAGLDGLLRCHRLIDGILNSQPSLLLCGGPSYGSDIPTLKLSNLSALQKAYVRHCDPRFPPILDATTHNPIFARGSCKPRQPGQLFGSNLPAIW</sequence>
<evidence type="ECO:0000313" key="2">
    <source>
        <dbReference type="Proteomes" id="UP001174936"/>
    </source>
</evidence>
<keyword evidence="2" id="KW-1185">Reference proteome</keyword>
<dbReference type="AlphaFoldDB" id="A0AA39Y0V1"/>
<dbReference type="EMBL" id="JAULSV010000005">
    <property type="protein sequence ID" value="KAK0643689.1"/>
    <property type="molecule type" value="Genomic_DNA"/>
</dbReference>
<reference evidence="1" key="1">
    <citation type="submission" date="2023-06" db="EMBL/GenBank/DDBJ databases">
        <title>Genome-scale phylogeny and comparative genomics of the fungal order Sordariales.</title>
        <authorList>
            <consortium name="Lawrence Berkeley National Laboratory"/>
            <person name="Hensen N."/>
            <person name="Bonometti L."/>
            <person name="Westerberg I."/>
            <person name="Brannstrom I.O."/>
            <person name="Guillou S."/>
            <person name="Cros-Aarteil S."/>
            <person name="Calhoun S."/>
            <person name="Haridas S."/>
            <person name="Kuo A."/>
            <person name="Mondo S."/>
            <person name="Pangilinan J."/>
            <person name="Riley R."/>
            <person name="Labutti K."/>
            <person name="Andreopoulos B."/>
            <person name="Lipzen A."/>
            <person name="Chen C."/>
            <person name="Yanf M."/>
            <person name="Daum C."/>
            <person name="Ng V."/>
            <person name="Clum A."/>
            <person name="Steindorff A."/>
            <person name="Ohm R."/>
            <person name="Martin F."/>
            <person name="Silar P."/>
            <person name="Natvig D."/>
            <person name="Lalanne C."/>
            <person name="Gautier V."/>
            <person name="Ament-Velasquez S.L."/>
            <person name="Kruys A."/>
            <person name="Hutchinson M.I."/>
            <person name="Powell A.J."/>
            <person name="Barry K."/>
            <person name="Miller A.N."/>
            <person name="Grigoriev I.V."/>
            <person name="Debuchy R."/>
            <person name="Gladieux P."/>
            <person name="Thoren M.H."/>
            <person name="Johannesson H."/>
        </authorList>
    </citation>
    <scope>NUCLEOTIDE SEQUENCE</scope>
    <source>
        <strain evidence="1">SMH2532-1</strain>
    </source>
</reference>
<accession>A0AA39Y0V1</accession>
<dbReference type="Proteomes" id="UP001174936">
    <property type="component" value="Unassembled WGS sequence"/>
</dbReference>
<organism evidence="1 2">
    <name type="scientific">Cercophora newfieldiana</name>
    <dbReference type="NCBI Taxonomy" id="92897"/>
    <lineage>
        <taxon>Eukaryota</taxon>
        <taxon>Fungi</taxon>
        <taxon>Dikarya</taxon>
        <taxon>Ascomycota</taxon>
        <taxon>Pezizomycotina</taxon>
        <taxon>Sordariomycetes</taxon>
        <taxon>Sordariomycetidae</taxon>
        <taxon>Sordariales</taxon>
        <taxon>Lasiosphaeriaceae</taxon>
        <taxon>Cercophora</taxon>
    </lineage>
</organism>
<name>A0AA39Y0V1_9PEZI</name>
<evidence type="ECO:0000313" key="1">
    <source>
        <dbReference type="EMBL" id="KAK0643689.1"/>
    </source>
</evidence>
<comment type="caution">
    <text evidence="1">The sequence shown here is derived from an EMBL/GenBank/DDBJ whole genome shotgun (WGS) entry which is preliminary data.</text>
</comment>
<proteinExistence type="predicted"/>
<protein>
    <submittedName>
        <fullName evidence="1">Uncharacterized protein</fullName>
    </submittedName>
</protein>
<gene>
    <name evidence="1" type="ORF">B0T16DRAFT_187872</name>
</gene>